<organism evidence="2 3">
    <name type="scientific">Dreissena polymorpha</name>
    <name type="common">Zebra mussel</name>
    <name type="synonym">Mytilus polymorpha</name>
    <dbReference type="NCBI Taxonomy" id="45954"/>
    <lineage>
        <taxon>Eukaryota</taxon>
        <taxon>Metazoa</taxon>
        <taxon>Spiralia</taxon>
        <taxon>Lophotrochozoa</taxon>
        <taxon>Mollusca</taxon>
        <taxon>Bivalvia</taxon>
        <taxon>Autobranchia</taxon>
        <taxon>Heteroconchia</taxon>
        <taxon>Euheterodonta</taxon>
        <taxon>Imparidentia</taxon>
        <taxon>Neoheterodontei</taxon>
        <taxon>Myida</taxon>
        <taxon>Dreissenoidea</taxon>
        <taxon>Dreissenidae</taxon>
        <taxon>Dreissena</taxon>
    </lineage>
</organism>
<gene>
    <name evidence="2" type="ORF">DPMN_126544</name>
</gene>
<feature type="region of interest" description="Disordered" evidence="1">
    <location>
        <begin position="24"/>
        <end position="57"/>
    </location>
</feature>
<evidence type="ECO:0000256" key="1">
    <source>
        <dbReference type="SAM" id="MobiDB-lite"/>
    </source>
</evidence>
<accession>A0A9D4JY16</accession>
<dbReference type="Proteomes" id="UP000828390">
    <property type="component" value="Unassembled WGS sequence"/>
</dbReference>
<comment type="caution">
    <text evidence="2">The sequence shown here is derived from an EMBL/GenBank/DDBJ whole genome shotgun (WGS) entry which is preliminary data.</text>
</comment>
<keyword evidence="3" id="KW-1185">Reference proteome</keyword>
<reference evidence="2" key="1">
    <citation type="journal article" date="2019" name="bioRxiv">
        <title>The Genome of the Zebra Mussel, Dreissena polymorpha: A Resource for Invasive Species Research.</title>
        <authorList>
            <person name="McCartney M.A."/>
            <person name="Auch B."/>
            <person name="Kono T."/>
            <person name="Mallez S."/>
            <person name="Zhang Y."/>
            <person name="Obille A."/>
            <person name="Becker A."/>
            <person name="Abrahante J.E."/>
            <person name="Garbe J."/>
            <person name="Badalamenti J.P."/>
            <person name="Herman A."/>
            <person name="Mangelson H."/>
            <person name="Liachko I."/>
            <person name="Sullivan S."/>
            <person name="Sone E.D."/>
            <person name="Koren S."/>
            <person name="Silverstein K.A.T."/>
            <person name="Beckman K.B."/>
            <person name="Gohl D.M."/>
        </authorList>
    </citation>
    <scope>NUCLEOTIDE SEQUENCE</scope>
    <source>
        <strain evidence="2">Duluth1</strain>
        <tissue evidence="2">Whole animal</tissue>
    </source>
</reference>
<dbReference type="AlphaFoldDB" id="A0A9D4JY16"/>
<evidence type="ECO:0000313" key="2">
    <source>
        <dbReference type="EMBL" id="KAH3824692.1"/>
    </source>
</evidence>
<name>A0A9D4JY16_DREPO</name>
<sequence length="152" mass="17511">MVVAVDVGDDEETEYDVELVLVDDNREVKEEETDEADDIVEDDDYYNDYDDDYDVDDDRDNNNDYFFRGIIVVVVVDDNDIAPVSMMATTLLRIRRLQCRQAAVIVPSITFANVFGQAHRQGIVEDHISILASIAYTRQFWNSYICRLSVKI</sequence>
<dbReference type="EMBL" id="JAIWYP010000005">
    <property type="protein sequence ID" value="KAH3824692.1"/>
    <property type="molecule type" value="Genomic_DNA"/>
</dbReference>
<feature type="compositionally biased region" description="Acidic residues" evidence="1">
    <location>
        <begin position="30"/>
        <end position="57"/>
    </location>
</feature>
<evidence type="ECO:0000313" key="3">
    <source>
        <dbReference type="Proteomes" id="UP000828390"/>
    </source>
</evidence>
<protein>
    <submittedName>
        <fullName evidence="2">Uncharacterized protein</fullName>
    </submittedName>
</protein>
<reference evidence="2" key="2">
    <citation type="submission" date="2020-11" db="EMBL/GenBank/DDBJ databases">
        <authorList>
            <person name="McCartney M.A."/>
            <person name="Auch B."/>
            <person name="Kono T."/>
            <person name="Mallez S."/>
            <person name="Becker A."/>
            <person name="Gohl D.M."/>
            <person name="Silverstein K.A.T."/>
            <person name="Koren S."/>
            <person name="Bechman K.B."/>
            <person name="Herman A."/>
            <person name="Abrahante J.E."/>
            <person name="Garbe J."/>
        </authorList>
    </citation>
    <scope>NUCLEOTIDE SEQUENCE</scope>
    <source>
        <strain evidence="2">Duluth1</strain>
        <tissue evidence="2">Whole animal</tissue>
    </source>
</reference>
<proteinExistence type="predicted"/>